<evidence type="ECO:0008006" key="5">
    <source>
        <dbReference type="Google" id="ProtNLM"/>
    </source>
</evidence>
<keyword evidence="4" id="KW-1185">Reference proteome</keyword>
<protein>
    <recommendedName>
        <fullName evidence="5">Transmembrane protein</fullName>
    </recommendedName>
</protein>
<accession>A0AAN9XKX3</accession>
<feature type="transmembrane region" description="Helical" evidence="2">
    <location>
        <begin position="55"/>
        <end position="74"/>
    </location>
</feature>
<dbReference type="PANTHER" id="PTHR33474:SF28">
    <property type="entry name" value="OS01G0815400 PROTEIN"/>
    <property type="match status" value="1"/>
</dbReference>
<dbReference type="Proteomes" id="UP001386955">
    <property type="component" value="Unassembled WGS sequence"/>
</dbReference>
<keyword evidence="2" id="KW-0472">Membrane</keyword>
<evidence type="ECO:0000313" key="3">
    <source>
        <dbReference type="EMBL" id="KAK7396119.1"/>
    </source>
</evidence>
<reference evidence="3 4" key="1">
    <citation type="submission" date="2024-01" db="EMBL/GenBank/DDBJ databases">
        <title>The genomes of 5 underutilized Papilionoideae crops provide insights into root nodulation and disease resistanc.</title>
        <authorList>
            <person name="Jiang F."/>
        </authorList>
    </citation>
    <scope>NUCLEOTIDE SEQUENCE [LARGE SCALE GENOMIC DNA]</scope>
    <source>
        <strain evidence="3">DUOXIRENSHENG_FW03</strain>
        <tissue evidence="3">Leaves</tissue>
    </source>
</reference>
<evidence type="ECO:0000256" key="2">
    <source>
        <dbReference type="SAM" id="Phobius"/>
    </source>
</evidence>
<keyword evidence="2" id="KW-0812">Transmembrane</keyword>
<sequence>MTLITLYSGTYLSKKAWCSLCHYLSIPASSALPFHPTCCGLCYSQSKMQTNFMRLLLLLIIFLYLSYLFSASAIPATRTQNLKGEDDSSVLSSLTRLHHELGNGEEVVFDMKEEYIERRVDLETQDYEGTGANTDHDPKSPGGV</sequence>
<keyword evidence="2" id="KW-1133">Transmembrane helix</keyword>
<feature type="compositionally biased region" description="Basic and acidic residues" evidence="1">
    <location>
        <begin position="134"/>
        <end position="144"/>
    </location>
</feature>
<proteinExistence type="predicted"/>
<dbReference type="AlphaFoldDB" id="A0AAN9XKX3"/>
<gene>
    <name evidence="3" type="ORF">VNO78_16899</name>
</gene>
<evidence type="ECO:0000256" key="1">
    <source>
        <dbReference type="SAM" id="MobiDB-lite"/>
    </source>
</evidence>
<evidence type="ECO:0000313" key="4">
    <source>
        <dbReference type="Proteomes" id="UP001386955"/>
    </source>
</evidence>
<name>A0AAN9XKX3_PSOTE</name>
<dbReference type="PANTHER" id="PTHR33474">
    <property type="entry name" value="TRANSMEMBRANE PROTEIN"/>
    <property type="match status" value="1"/>
</dbReference>
<comment type="caution">
    <text evidence="3">The sequence shown here is derived from an EMBL/GenBank/DDBJ whole genome shotgun (WGS) entry which is preliminary data.</text>
</comment>
<dbReference type="EMBL" id="JAYMYS010000004">
    <property type="protein sequence ID" value="KAK7396119.1"/>
    <property type="molecule type" value="Genomic_DNA"/>
</dbReference>
<organism evidence="3 4">
    <name type="scientific">Psophocarpus tetragonolobus</name>
    <name type="common">Winged bean</name>
    <name type="synonym">Dolichos tetragonolobus</name>
    <dbReference type="NCBI Taxonomy" id="3891"/>
    <lineage>
        <taxon>Eukaryota</taxon>
        <taxon>Viridiplantae</taxon>
        <taxon>Streptophyta</taxon>
        <taxon>Embryophyta</taxon>
        <taxon>Tracheophyta</taxon>
        <taxon>Spermatophyta</taxon>
        <taxon>Magnoliopsida</taxon>
        <taxon>eudicotyledons</taxon>
        <taxon>Gunneridae</taxon>
        <taxon>Pentapetalae</taxon>
        <taxon>rosids</taxon>
        <taxon>fabids</taxon>
        <taxon>Fabales</taxon>
        <taxon>Fabaceae</taxon>
        <taxon>Papilionoideae</taxon>
        <taxon>50 kb inversion clade</taxon>
        <taxon>NPAAA clade</taxon>
        <taxon>indigoferoid/millettioid clade</taxon>
        <taxon>Phaseoleae</taxon>
        <taxon>Psophocarpus</taxon>
    </lineage>
</organism>
<feature type="region of interest" description="Disordered" evidence="1">
    <location>
        <begin position="123"/>
        <end position="144"/>
    </location>
</feature>